<dbReference type="GO" id="GO:0000160">
    <property type="term" value="P:phosphorelay signal transduction system"/>
    <property type="evidence" value="ECO:0007669"/>
    <property type="project" value="InterPro"/>
</dbReference>
<dbReference type="Gene3D" id="3.40.50.2300">
    <property type="match status" value="1"/>
</dbReference>
<feature type="modified residue" description="4-aspartylphosphate" evidence="2">
    <location>
        <position position="74"/>
    </location>
</feature>
<comment type="caution">
    <text evidence="5">The sequence shown here is derived from an EMBL/GenBank/DDBJ whole genome shotgun (WGS) entry which is preliminary data.</text>
</comment>
<reference evidence="5 6" key="1">
    <citation type="journal article" date="2015" name="Nature">
        <title>rRNA introns, odd ribosomes, and small enigmatic genomes across a large radiation of phyla.</title>
        <authorList>
            <person name="Brown C.T."/>
            <person name="Hug L.A."/>
            <person name="Thomas B.C."/>
            <person name="Sharon I."/>
            <person name="Castelle C.J."/>
            <person name="Singh A."/>
            <person name="Wilkins M.J."/>
            <person name="Williams K.H."/>
            <person name="Banfield J.F."/>
        </authorList>
    </citation>
    <scope>NUCLEOTIDE SEQUENCE [LARGE SCALE GENOMIC DNA]</scope>
</reference>
<dbReference type="CDD" id="cd00156">
    <property type="entry name" value="REC"/>
    <property type="match status" value="1"/>
</dbReference>
<evidence type="ECO:0000256" key="1">
    <source>
        <dbReference type="ARBA" id="ARBA00022553"/>
    </source>
</evidence>
<evidence type="ECO:0000256" key="3">
    <source>
        <dbReference type="SAM" id="MobiDB-lite"/>
    </source>
</evidence>
<evidence type="ECO:0000259" key="4">
    <source>
        <dbReference type="PROSITE" id="PS50110"/>
    </source>
</evidence>
<dbReference type="InterPro" id="IPR011006">
    <property type="entry name" value="CheY-like_superfamily"/>
</dbReference>
<organism evidence="5 6">
    <name type="scientific">Candidatus Wolfebacteria bacterium GW2011_GWC1_43_10</name>
    <dbReference type="NCBI Taxonomy" id="1619011"/>
    <lineage>
        <taxon>Bacteria</taxon>
        <taxon>Candidatus Wolfeibacteriota</taxon>
    </lineage>
</organism>
<name>A0A0G1CAV6_9BACT</name>
<dbReference type="InterPro" id="IPR001789">
    <property type="entry name" value="Sig_transdc_resp-reg_receiver"/>
</dbReference>
<dbReference type="InterPro" id="IPR050595">
    <property type="entry name" value="Bact_response_regulator"/>
</dbReference>
<dbReference type="Pfam" id="PF00072">
    <property type="entry name" value="Response_reg"/>
    <property type="match status" value="1"/>
</dbReference>
<evidence type="ECO:0000313" key="6">
    <source>
        <dbReference type="Proteomes" id="UP000034810"/>
    </source>
</evidence>
<keyword evidence="1 2" id="KW-0597">Phosphoprotein</keyword>
<dbReference type="AlphaFoldDB" id="A0A0G1CAV6"/>
<protein>
    <submittedName>
        <fullName evidence="5">Two-component response regulator</fullName>
    </submittedName>
</protein>
<feature type="domain" description="Response regulatory" evidence="4">
    <location>
        <begin position="24"/>
        <end position="147"/>
    </location>
</feature>
<dbReference type="PROSITE" id="PS50110">
    <property type="entry name" value="RESPONSE_REGULATORY"/>
    <property type="match status" value="1"/>
</dbReference>
<proteinExistence type="predicted"/>
<sequence>MNGNFSDKEIEGGNREQKEKPKQVVWIIDDSSAIQETVGEFLKMEGFEIRTFSSGESALEALGKEKPPFAFIIDGNLGSDKMEGWQITQALGERGVNAFIVAHSSDNRDNSRIEEEAKKFGIRVKSFEKGGYQYSFDEMAEAIRSLKD</sequence>
<dbReference type="PANTHER" id="PTHR44591">
    <property type="entry name" value="STRESS RESPONSE REGULATOR PROTEIN 1"/>
    <property type="match status" value="1"/>
</dbReference>
<dbReference type="SUPFAM" id="SSF52172">
    <property type="entry name" value="CheY-like"/>
    <property type="match status" value="1"/>
</dbReference>
<feature type="region of interest" description="Disordered" evidence="3">
    <location>
        <begin position="1"/>
        <end position="22"/>
    </location>
</feature>
<dbReference type="EMBL" id="LCFA01000007">
    <property type="protein sequence ID" value="KKS82667.1"/>
    <property type="molecule type" value="Genomic_DNA"/>
</dbReference>
<dbReference type="PANTHER" id="PTHR44591:SF24">
    <property type="entry name" value="PROTEIN-GLUTAMATE METHYLESTERASE_PROTEIN-GLUTAMINE GLUTAMINASE 1"/>
    <property type="match status" value="1"/>
</dbReference>
<dbReference type="Proteomes" id="UP000034810">
    <property type="component" value="Unassembled WGS sequence"/>
</dbReference>
<accession>A0A0G1CAV6</accession>
<evidence type="ECO:0000313" key="5">
    <source>
        <dbReference type="EMBL" id="KKS82667.1"/>
    </source>
</evidence>
<gene>
    <name evidence="5" type="ORF">UV58_C0007G0016</name>
</gene>
<evidence type="ECO:0000256" key="2">
    <source>
        <dbReference type="PROSITE-ProRule" id="PRU00169"/>
    </source>
</evidence>